<evidence type="ECO:0000313" key="1">
    <source>
        <dbReference type="EMBL" id="KAK9928119.1"/>
    </source>
</evidence>
<accession>A0AAW1WTI9</accession>
<organism evidence="1 2">
    <name type="scientific">Rubus argutus</name>
    <name type="common">Southern blackberry</name>
    <dbReference type="NCBI Taxonomy" id="59490"/>
    <lineage>
        <taxon>Eukaryota</taxon>
        <taxon>Viridiplantae</taxon>
        <taxon>Streptophyta</taxon>
        <taxon>Embryophyta</taxon>
        <taxon>Tracheophyta</taxon>
        <taxon>Spermatophyta</taxon>
        <taxon>Magnoliopsida</taxon>
        <taxon>eudicotyledons</taxon>
        <taxon>Gunneridae</taxon>
        <taxon>Pentapetalae</taxon>
        <taxon>rosids</taxon>
        <taxon>fabids</taxon>
        <taxon>Rosales</taxon>
        <taxon>Rosaceae</taxon>
        <taxon>Rosoideae</taxon>
        <taxon>Rosoideae incertae sedis</taxon>
        <taxon>Rubus</taxon>
    </lineage>
</organism>
<name>A0AAW1WTI9_RUBAR</name>
<gene>
    <name evidence="1" type="ORF">M0R45_025271</name>
</gene>
<reference evidence="1 2" key="1">
    <citation type="journal article" date="2023" name="G3 (Bethesda)">
        <title>A chromosome-length genome assembly and annotation of blackberry (Rubus argutus, cv. 'Hillquist').</title>
        <authorList>
            <person name="Bruna T."/>
            <person name="Aryal R."/>
            <person name="Dudchenko O."/>
            <person name="Sargent D.J."/>
            <person name="Mead D."/>
            <person name="Buti M."/>
            <person name="Cavallini A."/>
            <person name="Hytonen T."/>
            <person name="Andres J."/>
            <person name="Pham M."/>
            <person name="Weisz D."/>
            <person name="Mascagni F."/>
            <person name="Usai G."/>
            <person name="Natali L."/>
            <person name="Bassil N."/>
            <person name="Fernandez G.E."/>
            <person name="Lomsadze A."/>
            <person name="Armour M."/>
            <person name="Olukolu B."/>
            <person name="Poorten T."/>
            <person name="Britton C."/>
            <person name="Davik J."/>
            <person name="Ashrafi H."/>
            <person name="Aiden E.L."/>
            <person name="Borodovsky M."/>
            <person name="Worthington M."/>
        </authorList>
    </citation>
    <scope>NUCLEOTIDE SEQUENCE [LARGE SCALE GENOMIC DNA]</scope>
    <source>
        <strain evidence="1">PI 553951</strain>
    </source>
</reference>
<proteinExistence type="predicted"/>
<dbReference type="Proteomes" id="UP001457282">
    <property type="component" value="Unassembled WGS sequence"/>
</dbReference>
<comment type="caution">
    <text evidence="1">The sequence shown here is derived from an EMBL/GenBank/DDBJ whole genome shotgun (WGS) entry which is preliminary data.</text>
</comment>
<evidence type="ECO:0000313" key="2">
    <source>
        <dbReference type="Proteomes" id="UP001457282"/>
    </source>
</evidence>
<keyword evidence="2" id="KW-1185">Reference proteome</keyword>
<protein>
    <submittedName>
        <fullName evidence="1">Uncharacterized protein</fullName>
    </submittedName>
</protein>
<dbReference type="EMBL" id="JBEDUW010000005">
    <property type="protein sequence ID" value="KAK9928119.1"/>
    <property type="molecule type" value="Genomic_DNA"/>
</dbReference>
<sequence length="192" mass="21734">MAESVVSFLLMQRKTAILAQSVGGNKSEMWLRNGSALDKFRLPITMITAADSTLPLHKLSCIIKKWKARHQIAADIQRIKLKKSIASPTDMRRYNFLDQAGSISARQIQHLKFGQGDALLLEEADLVAIGERKKQLIDIAHEGRALDARWWFGSWDGRVGKNYRGKSKCTRIPEFRNALRFMLGSLFPDHSV</sequence>
<dbReference type="AlphaFoldDB" id="A0AAW1WTI9"/>